<dbReference type="Pfam" id="PF10011">
    <property type="entry name" value="DUF2254"/>
    <property type="match status" value="1"/>
</dbReference>
<feature type="transmembrane region" description="Helical" evidence="1">
    <location>
        <begin position="18"/>
        <end position="36"/>
    </location>
</feature>
<feature type="transmembrane region" description="Helical" evidence="1">
    <location>
        <begin position="66"/>
        <end position="91"/>
    </location>
</feature>
<evidence type="ECO:0000313" key="3">
    <source>
        <dbReference type="Proteomes" id="UP001320702"/>
    </source>
</evidence>
<keyword evidence="1" id="KW-0812">Transmembrane</keyword>
<keyword evidence="1" id="KW-0472">Membrane</keyword>
<dbReference type="RefSeq" id="WP_260278760.1">
    <property type="nucleotide sequence ID" value="NZ_JANAVZ010000025.1"/>
</dbReference>
<name>A0ABT2KF63_9RHOB</name>
<feature type="transmembrane region" description="Helical" evidence="1">
    <location>
        <begin position="143"/>
        <end position="165"/>
    </location>
</feature>
<gene>
    <name evidence="2" type="ORF">MU516_18880</name>
</gene>
<comment type="caution">
    <text evidence="2">The sequence shown here is derived from an EMBL/GenBank/DDBJ whole genome shotgun (WGS) entry which is preliminary data.</text>
</comment>
<organism evidence="2 3">
    <name type="scientific">Paracoccus maritimus</name>
    <dbReference type="NCBI Taxonomy" id="2933292"/>
    <lineage>
        <taxon>Bacteria</taxon>
        <taxon>Pseudomonadati</taxon>
        <taxon>Pseudomonadota</taxon>
        <taxon>Alphaproteobacteria</taxon>
        <taxon>Rhodobacterales</taxon>
        <taxon>Paracoccaceae</taxon>
        <taxon>Paracoccus</taxon>
    </lineage>
</organism>
<keyword evidence="1" id="KW-1133">Transmembrane helix</keyword>
<sequence>MPKLHAVRAIWDGVRTSLWFLPAILGAMAPPLVYLARSLDALFDGNSLQGNAAWLYRGGPDQAREIVATILSAIGTMTSLVFSITMVVLTLAAGQFGPRLVRNFMARRQTQLVLGTFVLTILYALLLLSALGKEQQEGTFPSVTLAIALAALCLGLLVVFIHHLATSIMSETLIEAVGGELDDSVAKLDPAEPEQSSDVDLPQDFDQRAAFFGMEGFGYVQSVEIDQILDAARRADVVIGMDLRAGDFVIANGRAFGIYPAGRATQALAAQIRAAIMLGPHRTPVQDLEFPIRHLVEIAVRALSPGINDPYTAVSVIHRLSAAWPQLTKRTVPTGVYHDVKGRLRLVGPNIDHAGLINAAFSQIRQAGAGMPLVLIHLLKTFRSMAPCTRCAAQRDALAAEIEAVIEDARREIANSADLRDIEEHAKRALLQLQP</sequence>
<protein>
    <submittedName>
        <fullName evidence="2">DUF2254 domain-containing protein</fullName>
    </submittedName>
</protein>
<evidence type="ECO:0000313" key="2">
    <source>
        <dbReference type="EMBL" id="MCT4334903.1"/>
    </source>
</evidence>
<reference evidence="2 3" key="1">
    <citation type="submission" date="2022-04" db="EMBL/GenBank/DDBJ databases">
        <title>Paracoccus sp. YLB-12 draft genome sequence.</title>
        <authorList>
            <person name="Yu L."/>
        </authorList>
    </citation>
    <scope>NUCLEOTIDE SEQUENCE [LARGE SCALE GENOMIC DNA]</scope>
    <source>
        <strain evidence="2 3">YLB-12</strain>
    </source>
</reference>
<keyword evidence="3" id="KW-1185">Reference proteome</keyword>
<dbReference type="InterPro" id="IPR018723">
    <property type="entry name" value="DUF2254_membrane"/>
</dbReference>
<evidence type="ECO:0000256" key="1">
    <source>
        <dbReference type="SAM" id="Phobius"/>
    </source>
</evidence>
<feature type="transmembrane region" description="Helical" evidence="1">
    <location>
        <begin position="112"/>
        <end position="131"/>
    </location>
</feature>
<dbReference type="Proteomes" id="UP001320702">
    <property type="component" value="Unassembled WGS sequence"/>
</dbReference>
<accession>A0ABT2KF63</accession>
<dbReference type="EMBL" id="JANAVZ010000025">
    <property type="protein sequence ID" value="MCT4334903.1"/>
    <property type="molecule type" value="Genomic_DNA"/>
</dbReference>
<proteinExistence type="predicted"/>